<evidence type="ECO:0000313" key="5">
    <source>
        <dbReference type="Proteomes" id="UP001054945"/>
    </source>
</evidence>
<dbReference type="EMBL" id="BPLR01020818">
    <property type="protein sequence ID" value="GIX82883.1"/>
    <property type="molecule type" value="Genomic_DNA"/>
</dbReference>
<dbReference type="Pfam" id="PF00167">
    <property type="entry name" value="FGF"/>
    <property type="match status" value="1"/>
</dbReference>
<feature type="compositionally biased region" description="Basic and acidic residues" evidence="3">
    <location>
        <begin position="58"/>
        <end position="71"/>
    </location>
</feature>
<evidence type="ECO:0000256" key="1">
    <source>
        <dbReference type="ARBA" id="ARBA00007936"/>
    </source>
</evidence>
<proteinExistence type="inferred from homology"/>
<accession>A0AAV4NEH2</accession>
<dbReference type="AlphaFoldDB" id="A0AAV4NEH2"/>
<comment type="similarity">
    <text evidence="1 2">Belongs to the heparin-binding growth factors family.</text>
</comment>
<feature type="region of interest" description="Disordered" evidence="3">
    <location>
        <begin position="15"/>
        <end position="71"/>
    </location>
</feature>
<keyword evidence="5" id="KW-1185">Reference proteome</keyword>
<dbReference type="Gene3D" id="2.80.10.50">
    <property type="match status" value="1"/>
</dbReference>
<organism evidence="4 5">
    <name type="scientific">Caerostris extrusa</name>
    <name type="common">Bark spider</name>
    <name type="synonym">Caerostris bankana</name>
    <dbReference type="NCBI Taxonomy" id="172846"/>
    <lineage>
        <taxon>Eukaryota</taxon>
        <taxon>Metazoa</taxon>
        <taxon>Ecdysozoa</taxon>
        <taxon>Arthropoda</taxon>
        <taxon>Chelicerata</taxon>
        <taxon>Arachnida</taxon>
        <taxon>Araneae</taxon>
        <taxon>Araneomorphae</taxon>
        <taxon>Entelegynae</taxon>
        <taxon>Araneoidea</taxon>
        <taxon>Araneidae</taxon>
        <taxon>Caerostris</taxon>
    </lineage>
</organism>
<sequence length="160" mass="17603">MRDEAAMCSWCWNSTDETSDRYSTCAQDQDPTALGPPIKMASEDTSDRSGPSSFARSMDTDRGIPGHVGKEKQLHSATGYNIVVDGEGNVYGTREPYNNEAILQFHSRAPGEVQIKGKKSNLYLAMNDKGKVYAEGKLLFVLCSPFESTEHACVAIRFDP</sequence>
<protein>
    <recommendedName>
        <fullName evidence="2">Fibroblast growth factor</fullName>
        <shortName evidence="2">FGF</shortName>
    </recommendedName>
</protein>
<dbReference type="InterPro" id="IPR002209">
    <property type="entry name" value="Fibroblast_GF_fam"/>
</dbReference>
<dbReference type="PRINTS" id="PR00263">
    <property type="entry name" value="HBGFFGF"/>
</dbReference>
<gene>
    <name evidence="4" type="ORF">CEXT_52501</name>
</gene>
<comment type="caution">
    <text evidence="4">The sequence shown here is derived from an EMBL/GenBank/DDBJ whole genome shotgun (WGS) entry which is preliminary data.</text>
</comment>
<name>A0AAV4NEH2_CAEEX</name>
<evidence type="ECO:0000313" key="4">
    <source>
        <dbReference type="EMBL" id="GIX82883.1"/>
    </source>
</evidence>
<feature type="compositionally biased region" description="Polar residues" evidence="3">
    <location>
        <begin position="15"/>
        <end position="30"/>
    </location>
</feature>
<dbReference type="InterPro" id="IPR008996">
    <property type="entry name" value="IL1/FGF"/>
</dbReference>
<reference evidence="4 5" key="1">
    <citation type="submission" date="2021-06" db="EMBL/GenBank/DDBJ databases">
        <title>Caerostris extrusa draft genome.</title>
        <authorList>
            <person name="Kono N."/>
            <person name="Arakawa K."/>
        </authorList>
    </citation>
    <scope>NUCLEOTIDE SEQUENCE [LARGE SCALE GENOMIC DNA]</scope>
</reference>
<dbReference type="PANTHER" id="PTHR11486">
    <property type="entry name" value="FIBROBLAST GROWTH FACTOR"/>
    <property type="match status" value="1"/>
</dbReference>
<dbReference type="Proteomes" id="UP001054945">
    <property type="component" value="Unassembled WGS sequence"/>
</dbReference>
<dbReference type="CDD" id="cd00058">
    <property type="entry name" value="beta-trefoil_FGF"/>
    <property type="match status" value="1"/>
</dbReference>
<dbReference type="SUPFAM" id="SSF50353">
    <property type="entry name" value="Cytokine"/>
    <property type="match status" value="1"/>
</dbReference>
<dbReference type="InterPro" id="IPR056378">
    <property type="entry name" value="Let-756-like_FGF"/>
</dbReference>
<dbReference type="GO" id="GO:0008083">
    <property type="term" value="F:growth factor activity"/>
    <property type="evidence" value="ECO:0007669"/>
    <property type="project" value="InterPro"/>
</dbReference>
<evidence type="ECO:0000256" key="3">
    <source>
        <dbReference type="SAM" id="MobiDB-lite"/>
    </source>
</evidence>
<evidence type="ECO:0000256" key="2">
    <source>
        <dbReference type="RuleBase" id="RU049442"/>
    </source>
</evidence>